<evidence type="ECO:0000256" key="5">
    <source>
        <dbReference type="ARBA" id="ARBA00022692"/>
    </source>
</evidence>
<reference evidence="14" key="1">
    <citation type="journal article" name="BMC Genomics">
        <title>Long-read sequencing and de novo genome assembly of marine medaka (Oryzias melastigma).</title>
        <authorList>
            <person name="Liang P."/>
            <person name="Saqib H.S.A."/>
            <person name="Ni X."/>
            <person name="Shen Y."/>
        </authorList>
    </citation>
    <scope>NUCLEOTIDE SEQUENCE</scope>
    <source>
        <strain evidence="14">Bigg-433</strain>
    </source>
</reference>
<dbReference type="GO" id="GO:0005343">
    <property type="term" value="F:organic acid:sodium symporter activity"/>
    <property type="evidence" value="ECO:0007669"/>
    <property type="project" value="TreeGrafter"/>
</dbReference>
<dbReference type="PANTHER" id="PTHR42985">
    <property type="entry name" value="SODIUM-COUPLED MONOCARBOXYLATE TRANSPORTER"/>
    <property type="match status" value="1"/>
</dbReference>
<comment type="caution">
    <text evidence="14">The sequence shown here is derived from an EMBL/GenBank/DDBJ whole genome shotgun (WGS) entry which is preliminary data.</text>
</comment>
<dbReference type="GO" id="GO:0005886">
    <property type="term" value="C:plasma membrane"/>
    <property type="evidence" value="ECO:0007669"/>
    <property type="project" value="UniProtKB-SubCell"/>
</dbReference>
<feature type="compositionally biased region" description="Polar residues" evidence="12">
    <location>
        <begin position="443"/>
        <end position="460"/>
    </location>
</feature>
<accession>A0A834CHI1</accession>
<evidence type="ECO:0000256" key="11">
    <source>
        <dbReference type="RuleBase" id="RU362091"/>
    </source>
</evidence>
<dbReference type="Proteomes" id="UP000646548">
    <property type="component" value="Unassembled WGS sequence"/>
</dbReference>
<feature type="transmembrane region" description="Helical" evidence="13">
    <location>
        <begin position="12"/>
        <end position="33"/>
    </location>
</feature>
<evidence type="ECO:0000256" key="4">
    <source>
        <dbReference type="ARBA" id="ARBA00022475"/>
    </source>
</evidence>
<organism evidence="14 15">
    <name type="scientific">Oryzias melastigma</name>
    <name type="common">Marine medaka</name>
    <dbReference type="NCBI Taxonomy" id="30732"/>
    <lineage>
        <taxon>Eukaryota</taxon>
        <taxon>Metazoa</taxon>
        <taxon>Chordata</taxon>
        <taxon>Craniata</taxon>
        <taxon>Vertebrata</taxon>
        <taxon>Euteleostomi</taxon>
        <taxon>Actinopterygii</taxon>
        <taxon>Neopterygii</taxon>
        <taxon>Teleostei</taxon>
        <taxon>Neoteleostei</taxon>
        <taxon>Acanthomorphata</taxon>
        <taxon>Ovalentaria</taxon>
        <taxon>Atherinomorphae</taxon>
        <taxon>Beloniformes</taxon>
        <taxon>Adrianichthyidae</taxon>
        <taxon>Oryziinae</taxon>
        <taxon>Oryzias</taxon>
    </lineage>
</organism>
<dbReference type="Pfam" id="PF00474">
    <property type="entry name" value="SSF"/>
    <property type="match status" value="1"/>
</dbReference>
<keyword evidence="4" id="KW-1003">Cell membrane</keyword>
<evidence type="ECO:0000256" key="8">
    <source>
        <dbReference type="ARBA" id="ARBA00023065"/>
    </source>
</evidence>
<dbReference type="InterPro" id="IPR051163">
    <property type="entry name" value="Sodium:Solute_Symporter_SSF"/>
</dbReference>
<dbReference type="PROSITE" id="PS50283">
    <property type="entry name" value="NA_SOLUT_SYMP_3"/>
    <property type="match status" value="2"/>
</dbReference>
<dbReference type="GO" id="GO:0070062">
    <property type="term" value="C:extracellular exosome"/>
    <property type="evidence" value="ECO:0007669"/>
    <property type="project" value="TreeGrafter"/>
</dbReference>
<comment type="similarity">
    <text evidence="2 11">Belongs to the sodium:solute symporter (SSF) (TC 2.A.21) family.</text>
</comment>
<evidence type="ECO:0000256" key="3">
    <source>
        <dbReference type="ARBA" id="ARBA00022448"/>
    </source>
</evidence>
<dbReference type="EMBL" id="WKFB01000316">
    <property type="protein sequence ID" value="KAF6726945.1"/>
    <property type="molecule type" value="Genomic_DNA"/>
</dbReference>
<feature type="transmembrane region" description="Helical" evidence="13">
    <location>
        <begin position="276"/>
        <end position="295"/>
    </location>
</feature>
<gene>
    <name evidence="14" type="ORF">FQA47_004073</name>
</gene>
<feature type="transmembrane region" description="Helical" evidence="13">
    <location>
        <begin position="113"/>
        <end position="139"/>
    </location>
</feature>
<feature type="region of interest" description="Disordered" evidence="12">
    <location>
        <begin position="437"/>
        <end position="460"/>
    </location>
</feature>
<feature type="transmembrane region" description="Helical" evidence="13">
    <location>
        <begin position="220"/>
        <end position="239"/>
    </location>
</feature>
<keyword evidence="10" id="KW-0739">Sodium transport</keyword>
<comment type="subcellular location">
    <subcellularLocation>
        <location evidence="1">Cell membrane</location>
        <topology evidence="1">Multi-pass membrane protein</topology>
    </subcellularLocation>
</comment>
<keyword evidence="3" id="KW-0813">Transport</keyword>
<evidence type="ECO:0000256" key="1">
    <source>
        <dbReference type="ARBA" id="ARBA00004651"/>
    </source>
</evidence>
<keyword evidence="5 13" id="KW-0812">Transmembrane</keyword>
<dbReference type="GO" id="GO:0015730">
    <property type="term" value="P:propanoate transmembrane transport"/>
    <property type="evidence" value="ECO:0007669"/>
    <property type="project" value="TreeGrafter"/>
</dbReference>
<evidence type="ECO:0000256" key="12">
    <source>
        <dbReference type="SAM" id="MobiDB-lite"/>
    </source>
</evidence>
<keyword evidence="7" id="KW-0915">Sodium</keyword>
<feature type="transmembrane region" description="Helical" evidence="13">
    <location>
        <begin position="174"/>
        <end position="199"/>
    </location>
</feature>
<proteinExistence type="inferred from homology"/>
<evidence type="ECO:0000313" key="15">
    <source>
        <dbReference type="Proteomes" id="UP000646548"/>
    </source>
</evidence>
<evidence type="ECO:0000256" key="13">
    <source>
        <dbReference type="SAM" id="Phobius"/>
    </source>
</evidence>
<feature type="transmembrane region" description="Helical" evidence="13">
    <location>
        <begin position="358"/>
        <end position="379"/>
    </location>
</feature>
<dbReference type="InterPro" id="IPR038377">
    <property type="entry name" value="Na/Glc_symporter_sf"/>
</dbReference>
<evidence type="ECO:0000256" key="9">
    <source>
        <dbReference type="ARBA" id="ARBA00023136"/>
    </source>
</evidence>
<evidence type="ECO:0000256" key="10">
    <source>
        <dbReference type="ARBA" id="ARBA00023201"/>
    </source>
</evidence>
<dbReference type="PANTHER" id="PTHR42985:SF10">
    <property type="entry name" value="SODIUM-COUPLED MONOCARBOXYLATE TRANSPORTER 1"/>
    <property type="match status" value="1"/>
</dbReference>
<keyword evidence="9 13" id="KW-0472">Membrane</keyword>
<keyword evidence="8" id="KW-0406">Ion transport</keyword>
<keyword evidence="6 13" id="KW-1133">Transmembrane helix</keyword>
<sequence length="460" mass="49346">MSAVGANSFGVTNYVVFALMLGVSACIGVYFAWVDRRKNSSGDFLTAGRTLTALPVSMSLTASAMSAITVLSNPAESLTWISGLEFRQQLLSVLFTAHWEGLKPWCGLMCSRAVYINLVGIWSCFVCIVFSGLCLYSVYKDCDPWTAGLISSPDQLMPNLVMDILTVNPGLPGLFLAAVYSGSLSTVSSLINALAAVTLEDLIKPYIRRSERHLLVISKALSFFYGVVFIAMAGLASVLGGMLQAYVVIGSVTGGPLLGLFSLGMLCPFANSKGGLSGLISGLIAALCVSLGEVISPSPPEMTRPLPLSTAGCNFTTTPQLNWTTTTLPQATSLVFTTAEQSSEDMDPEAVAWLSPSYLYYNIIGALTALAVGTIVSLLTGGLKQKVEPTLIFQKEDSTLYHFFEFLRKTLRGDKETSHSNHVCAFSSEPTLRRESVVKETSFKTSTSPEPQRRNCNGSM</sequence>
<feature type="transmembrane region" description="Helical" evidence="13">
    <location>
        <begin position="245"/>
        <end position="269"/>
    </location>
</feature>
<evidence type="ECO:0000256" key="7">
    <source>
        <dbReference type="ARBA" id="ARBA00023053"/>
    </source>
</evidence>
<dbReference type="InterPro" id="IPR001734">
    <property type="entry name" value="Na/solute_symporter"/>
</dbReference>
<dbReference type="Gene3D" id="1.20.1730.10">
    <property type="entry name" value="Sodium/glucose cotransporter"/>
    <property type="match status" value="2"/>
</dbReference>
<evidence type="ECO:0000313" key="14">
    <source>
        <dbReference type="EMBL" id="KAF6726945.1"/>
    </source>
</evidence>
<evidence type="ECO:0000256" key="2">
    <source>
        <dbReference type="ARBA" id="ARBA00006434"/>
    </source>
</evidence>
<dbReference type="AlphaFoldDB" id="A0A834CHI1"/>
<name>A0A834CHI1_ORYME</name>
<protein>
    <submittedName>
        <fullName evidence="14">Sodium-coupled monocarboxylate transporter 1</fullName>
    </submittedName>
</protein>
<evidence type="ECO:0000256" key="6">
    <source>
        <dbReference type="ARBA" id="ARBA00022989"/>
    </source>
</evidence>